<dbReference type="PANTHER" id="PTHR40980">
    <property type="entry name" value="PLUG DOMAIN-CONTAINING PROTEIN"/>
    <property type="match status" value="1"/>
</dbReference>
<dbReference type="InterPro" id="IPR036942">
    <property type="entry name" value="Beta-barrel_TonB_sf"/>
</dbReference>
<sequence>MLFKKKILSSSVALALVGAAIPAYAQDGVLIEEVIVQGGIRGSLTRSMDVKRDSAGVVDAISAEDMGKFPDANLAESLQRITGVSINRQRGEGSQVTVRGFGPEYNLVTLNGRQMPTHSNTSRSFDFGDLASEGIAGVQVYKTGRADVPTGGIGSLINISTTRPLESPGQTASFSAKLVNDTSTREGDEITPEFSGIYSNTFANDTIGIAITATSQTRNNGVNAAETTGWFTNPGDYSGARGVPNDANQVNRSTSDAEFYSIPQQLAYSISEYESKRINGQLVLQWAPTDTITGTLDYIHSELDLDHTMSDMSAWFSNANASSQTSLWNDGEQRSPLMYSETHDNADFAMGVHEMGRKNENSSVGLNLEWQASDRLNIALDYHDSSAETGANTPYGTSSLVTMASFNKVGSTVFYDTELPILSQNLNSGADGADRPLYKNDMIITGSVFSNEAAKMDIEQAKLSGVFELSESTSIDFGVQLTEVSNRFVSSNVQLDNWGGFTQPGELTDILTRSSIAGQFDQVDGGNDPRLHTEYFTTSLEEIISVGEASYTARGADYAAVGDCGTGYCASTDWTVDKRTTEETSSAYIQLNSALEYYDMPVNLQVGLRYEETDVTSAALAPTYDEVFWLGGNEFTMVAAVDENGDPIQAFDDYVGDYSLLLPSIDMDIEVAENVIVRASYSQTATRPSFTDVQGGITVGGTSFKNDGGFANGGNPGLIPIESDNYDVSVEWYYDEGSYLSVGYFEKSVANFIGSSVRKGETLFNLNFPLEGALFNQAVADSGIDPLKYSEVGAYILANYPDNAAIDGDRIYGVDGDPLVTFQITSPANQENASVDGVEINLQHNFGETGFGMIANATFVNADVAYNNMQIDSQFVLNGLSDSANLVAFYDKDGLQARLAYNWRDEFLAGVGQGAGTTTNPTNVEAYGQLDISASYDYSDNLTIFFAGLNVLEETYNVYGRDELQVLQAGQTGARYDIGVRYSFK</sequence>
<comment type="subcellular location">
    <subcellularLocation>
        <location evidence="1 4">Cell outer membrane</location>
    </subcellularLocation>
</comment>
<dbReference type="AlphaFoldDB" id="Q1YRF8"/>
<dbReference type="InterPro" id="IPR000531">
    <property type="entry name" value="Beta-barrel_TonB"/>
</dbReference>
<keyword evidence="5" id="KW-0732">Signal</keyword>
<protein>
    <submittedName>
        <fullName evidence="8">TonB-dependent receptor</fullName>
    </submittedName>
</protein>
<dbReference type="OrthoDB" id="8727862at2"/>
<dbReference type="Pfam" id="PF07715">
    <property type="entry name" value="Plug"/>
    <property type="match status" value="1"/>
</dbReference>
<proteinExistence type="inferred from homology"/>
<organism evidence="8 9">
    <name type="scientific">gamma proteobacterium HTCC2207</name>
    <dbReference type="NCBI Taxonomy" id="314287"/>
    <lineage>
        <taxon>Bacteria</taxon>
        <taxon>Pseudomonadati</taxon>
        <taxon>Pseudomonadota</taxon>
        <taxon>Gammaproteobacteria</taxon>
        <taxon>Cellvibrionales</taxon>
        <taxon>Porticoccaceae</taxon>
        <taxon>SAR92 clade</taxon>
    </lineage>
</organism>
<dbReference type="GO" id="GO:0009279">
    <property type="term" value="C:cell outer membrane"/>
    <property type="evidence" value="ECO:0007669"/>
    <property type="project" value="UniProtKB-SubCell"/>
</dbReference>
<dbReference type="SUPFAM" id="SSF56935">
    <property type="entry name" value="Porins"/>
    <property type="match status" value="1"/>
</dbReference>
<dbReference type="Gene3D" id="2.40.170.20">
    <property type="entry name" value="TonB-dependent receptor, beta-barrel domain"/>
    <property type="match status" value="1"/>
</dbReference>
<dbReference type="Gene3D" id="2.170.130.10">
    <property type="entry name" value="TonB-dependent receptor, plug domain"/>
    <property type="match status" value="1"/>
</dbReference>
<comment type="similarity">
    <text evidence="4">Belongs to the TonB-dependent receptor family.</text>
</comment>
<dbReference type="EMBL" id="AAPI01000005">
    <property type="protein sequence ID" value="EAS46650.1"/>
    <property type="molecule type" value="Genomic_DNA"/>
</dbReference>
<dbReference type="eggNOG" id="COG1629">
    <property type="taxonomic scope" value="Bacteria"/>
</dbReference>
<dbReference type="Proteomes" id="UP000005555">
    <property type="component" value="Unassembled WGS sequence"/>
</dbReference>
<evidence type="ECO:0000256" key="4">
    <source>
        <dbReference type="RuleBase" id="RU003357"/>
    </source>
</evidence>
<dbReference type="Pfam" id="PF00593">
    <property type="entry name" value="TonB_dep_Rec_b-barrel"/>
    <property type="match status" value="1"/>
</dbReference>
<evidence type="ECO:0000256" key="1">
    <source>
        <dbReference type="ARBA" id="ARBA00004442"/>
    </source>
</evidence>
<evidence type="ECO:0000259" key="7">
    <source>
        <dbReference type="Pfam" id="PF07715"/>
    </source>
</evidence>
<feature type="domain" description="TonB-dependent receptor-like beta-barrel" evidence="6">
    <location>
        <begin position="433"/>
        <end position="950"/>
    </location>
</feature>
<dbReference type="NCBIfam" id="TIGR01782">
    <property type="entry name" value="TonB-Xanth-Caul"/>
    <property type="match status" value="1"/>
</dbReference>
<feature type="domain" description="TonB-dependent receptor plug" evidence="7">
    <location>
        <begin position="51"/>
        <end position="148"/>
    </location>
</feature>
<accession>Q1YRF8</accession>
<evidence type="ECO:0000259" key="6">
    <source>
        <dbReference type="Pfam" id="PF00593"/>
    </source>
</evidence>
<evidence type="ECO:0000313" key="8">
    <source>
        <dbReference type="EMBL" id="EAS46650.1"/>
    </source>
</evidence>
<dbReference type="InterPro" id="IPR037066">
    <property type="entry name" value="Plug_dom_sf"/>
</dbReference>
<evidence type="ECO:0000256" key="3">
    <source>
        <dbReference type="ARBA" id="ARBA00023237"/>
    </source>
</evidence>
<dbReference type="InterPro" id="IPR010104">
    <property type="entry name" value="TonB_rcpt_bac"/>
</dbReference>
<reference evidence="8 9" key="1">
    <citation type="submission" date="2006-03" db="EMBL/GenBank/DDBJ databases">
        <authorList>
            <person name="Giovannoni S.J."/>
            <person name="Cho J.-C."/>
            <person name="Ferriera S."/>
            <person name="Johnson J."/>
            <person name="Kravitz S."/>
            <person name="Halpern A."/>
            <person name="Remington K."/>
            <person name="Beeson K."/>
            <person name="Tran B."/>
            <person name="Rogers Y.-H."/>
            <person name="Friedman R."/>
            <person name="Venter J.C."/>
        </authorList>
    </citation>
    <scope>NUCLEOTIDE SEQUENCE [LARGE SCALE GENOMIC DNA]</scope>
    <source>
        <strain evidence="8 9">HTCC2207</strain>
    </source>
</reference>
<evidence type="ECO:0000313" key="9">
    <source>
        <dbReference type="Proteomes" id="UP000005555"/>
    </source>
</evidence>
<keyword evidence="4" id="KW-0798">TonB box</keyword>
<feature type="signal peptide" evidence="5">
    <location>
        <begin position="1"/>
        <end position="25"/>
    </location>
</feature>
<name>Q1YRF8_9GAMM</name>
<evidence type="ECO:0000256" key="2">
    <source>
        <dbReference type="ARBA" id="ARBA00023136"/>
    </source>
</evidence>
<dbReference type="STRING" id="314287.GB2207_03399"/>
<dbReference type="InterPro" id="IPR012910">
    <property type="entry name" value="Plug_dom"/>
</dbReference>
<dbReference type="PANTHER" id="PTHR40980:SF3">
    <property type="entry name" value="TONB-DEPENDENT RECEPTOR-LIKE BETA-BARREL DOMAIN-CONTAINING PROTEIN"/>
    <property type="match status" value="1"/>
</dbReference>
<dbReference type="HOGENOM" id="CLU_006935_2_0_6"/>
<gene>
    <name evidence="8" type="ORF">GB2207_03399</name>
</gene>
<keyword evidence="8" id="KW-0675">Receptor</keyword>
<evidence type="ECO:0000256" key="5">
    <source>
        <dbReference type="SAM" id="SignalP"/>
    </source>
</evidence>
<keyword evidence="9" id="KW-1185">Reference proteome</keyword>
<keyword evidence="2 4" id="KW-0472">Membrane</keyword>
<comment type="caution">
    <text evidence="8">The sequence shown here is derived from an EMBL/GenBank/DDBJ whole genome shotgun (WGS) entry which is preliminary data.</text>
</comment>
<keyword evidence="3" id="KW-0998">Cell outer membrane</keyword>
<feature type="chain" id="PRO_5004197742" evidence="5">
    <location>
        <begin position="26"/>
        <end position="985"/>
    </location>
</feature>